<name>Q01R42_SOLUE</name>
<protein>
    <recommendedName>
        <fullName evidence="2">DUF4342 domain-containing protein</fullName>
    </recommendedName>
</protein>
<accession>Q01R42</accession>
<feature type="transmembrane region" description="Helical" evidence="1">
    <location>
        <begin position="46"/>
        <end position="72"/>
    </location>
</feature>
<feature type="domain" description="DUF4342" evidence="2">
    <location>
        <begin position="5"/>
        <end position="80"/>
    </location>
</feature>
<dbReference type="Pfam" id="PF14242">
    <property type="entry name" value="DUF4342"/>
    <property type="match status" value="1"/>
</dbReference>
<dbReference type="STRING" id="234267.Acid_6965"/>
<organism evidence="3">
    <name type="scientific">Solibacter usitatus (strain Ellin6076)</name>
    <dbReference type="NCBI Taxonomy" id="234267"/>
    <lineage>
        <taxon>Bacteria</taxon>
        <taxon>Pseudomonadati</taxon>
        <taxon>Acidobacteriota</taxon>
        <taxon>Terriglobia</taxon>
        <taxon>Bryobacterales</taxon>
        <taxon>Solibacteraceae</taxon>
        <taxon>Candidatus Solibacter</taxon>
    </lineage>
</organism>
<keyword evidence="1" id="KW-1133">Transmembrane helix</keyword>
<dbReference type="EMBL" id="CP000473">
    <property type="protein sequence ID" value="ABJ87878.1"/>
    <property type="molecule type" value="Genomic_DNA"/>
</dbReference>
<dbReference type="InterPro" id="IPR025642">
    <property type="entry name" value="DUF4342"/>
</dbReference>
<reference evidence="3" key="1">
    <citation type="submission" date="2006-10" db="EMBL/GenBank/DDBJ databases">
        <title>Complete sequence of Solibacter usitatus Ellin6076.</title>
        <authorList>
            <consortium name="US DOE Joint Genome Institute"/>
            <person name="Copeland A."/>
            <person name="Lucas S."/>
            <person name="Lapidus A."/>
            <person name="Barry K."/>
            <person name="Detter J.C."/>
            <person name="Glavina del Rio T."/>
            <person name="Hammon N."/>
            <person name="Israni S."/>
            <person name="Dalin E."/>
            <person name="Tice H."/>
            <person name="Pitluck S."/>
            <person name="Thompson L.S."/>
            <person name="Brettin T."/>
            <person name="Bruce D."/>
            <person name="Han C."/>
            <person name="Tapia R."/>
            <person name="Gilna P."/>
            <person name="Schmutz J."/>
            <person name="Larimer F."/>
            <person name="Land M."/>
            <person name="Hauser L."/>
            <person name="Kyrpides N."/>
            <person name="Mikhailova N."/>
            <person name="Janssen P.H."/>
            <person name="Kuske C.R."/>
            <person name="Richardson P."/>
        </authorList>
    </citation>
    <scope>NUCLEOTIDE SEQUENCE</scope>
    <source>
        <strain evidence="3">Ellin6076</strain>
    </source>
</reference>
<dbReference type="OrthoDB" id="129626at2"/>
<keyword evidence="1" id="KW-0472">Membrane</keyword>
<dbReference type="HOGENOM" id="CLU_115782_6_1_0"/>
<dbReference type="eggNOG" id="COG1308">
    <property type="taxonomic scope" value="Bacteria"/>
</dbReference>
<keyword evidence="1" id="KW-0812">Transmembrane</keyword>
<evidence type="ECO:0000256" key="1">
    <source>
        <dbReference type="SAM" id="Phobius"/>
    </source>
</evidence>
<dbReference type="InParanoid" id="Q01R42"/>
<dbReference type="KEGG" id="sus:Acid_6965"/>
<sequence length="93" mass="9947">MSFQHIVEEVHVMGRDLVDKVRELIHEGNVQRIVVKDEHGNTFVEIPVSVAAVGAILAPLLAAIGAISALVAKFTIVVVRSEPKPPEGGHPVP</sequence>
<evidence type="ECO:0000259" key="2">
    <source>
        <dbReference type="Pfam" id="PF14242"/>
    </source>
</evidence>
<proteinExistence type="predicted"/>
<gene>
    <name evidence="3" type="ordered locus">Acid_6965</name>
</gene>
<evidence type="ECO:0000313" key="3">
    <source>
        <dbReference type="EMBL" id="ABJ87878.1"/>
    </source>
</evidence>
<dbReference type="AlphaFoldDB" id="Q01R42"/>